<organism evidence="7 8">
    <name type="scientific">Lentibacillus persicus</name>
    <dbReference type="NCBI Taxonomy" id="640948"/>
    <lineage>
        <taxon>Bacteria</taxon>
        <taxon>Bacillati</taxon>
        <taxon>Bacillota</taxon>
        <taxon>Bacilli</taxon>
        <taxon>Bacillales</taxon>
        <taxon>Bacillaceae</taxon>
        <taxon>Lentibacillus</taxon>
    </lineage>
</organism>
<keyword evidence="3 4" id="KW-0315">Glutamine amidotransferase</keyword>
<dbReference type="AlphaFoldDB" id="A0A1I1S2J0"/>
<dbReference type="PANTHER" id="PTHR21343:SF1">
    <property type="entry name" value="COBYRIC ACID SYNTHASE"/>
    <property type="match status" value="1"/>
</dbReference>
<dbReference type="HAMAP" id="MF_00028">
    <property type="entry name" value="CobQ"/>
    <property type="match status" value="1"/>
</dbReference>
<feature type="domain" description="CobQ/CobB/MinD/ParA nucleotide binding" evidence="6">
    <location>
        <begin position="4"/>
        <end position="228"/>
    </location>
</feature>
<sequence length="281" mass="30568">MKGVMIQGTASNVGKSLITTALCRLFSEKGYAAAPFKAQNMSNRTIQTEDGKEMSVAQAQQAEAAGLSPRAYMNPVVLKPSANHQTEVIFMGEGINAIDGNNYQMTYYNDAKQTIQSALEQLDRKHDLIFAEGAGSPVEMNLKAHDLANMAVAEMADVPVVLVTDIDRGGAFASVAGTLALLAEEERNRVKGLVINKFHGDVTSFASGSEWLEAYTGIPVLGVIPHIEHDLAEEDGFRTQEPSTDSAREKESTYDRLARHVEHYVDCQKLTAIVFGESHVH</sequence>
<proteinExistence type="inferred from homology"/>
<comment type="function">
    <text evidence="4">Catalyzes amidations at positions B, D, E, and G on adenosylcobyrinic A,C-diamide. NH(2) groups are provided by glutamine, and one molecule of ATP is hydrogenolyzed for each amidation.</text>
</comment>
<evidence type="ECO:0000256" key="4">
    <source>
        <dbReference type="HAMAP-Rule" id="MF_00028"/>
    </source>
</evidence>
<dbReference type="GO" id="GO:0015420">
    <property type="term" value="F:ABC-type vitamin B12 transporter activity"/>
    <property type="evidence" value="ECO:0007669"/>
    <property type="project" value="UniProtKB-UniRule"/>
</dbReference>
<name>A0A1I1S2J0_9BACI</name>
<gene>
    <name evidence="4" type="primary">cobQ</name>
    <name evidence="7" type="ORF">SAMN05216238_101200</name>
</gene>
<dbReference type="InterPro" id="IPR027417">
    <property type="entry name" value="P-loop_NTPase"/>
</dbReference>
<dbReference type="GO" id="GO:0009236">
    <property type="term" value="P:cobalamin biosynthetic process"/>
    <property type="evidence" value="ECO:0007669"/>
    <property type="project" value="UniProtKB-UniRule"/>
</dbReference>
<dbReference type="SUPFAM" id="SSF52540">
    <property type="entry name" value="P-loop containing nucleoside triphosphate hydrolases"/>
    <property type="match status" value="1"/>
</dbReference>
<keyword evidence="8" id="KW-1185">Reference proteome</keyword>
<dbReference type="InterPro" id="IPR004459">
    <property type="entry name" value="CobQ_synth"/>
</dbReference>
<dbReference type="Gene3D" id="3.40.50.300">
    <property type="entry name" value="P-loop containing nucleotide triphosphate hydrolases"/>
    <property type="match status" value="1"/>
</dbReference>
<comment type="similarity">
    <text evidence="4">Belongs to the CobB/CobQ family. CobQ subfamily.</text>
</comment>
<evidence type="ECO:0000259" key="6">
    <source>
        <dbReference type="Pfam" id="PF01656"/>
    </source>
</evidence>
<comment type="pathway">
    <text evidence="1 4">Cofactor biosynthesis; adenosylcobalamin biosynthesis.</text>
</comment>
<accession>A0A1I1S2J0</accession>
<dbReference type="STRING" id="640948.SAMN05216238_101200"/>
<dbReference type="UniPathway" id="UPA00148"/>
<dbReference type="NCBIfam" id="NF001989">
    <property type="entry name" value="PRK00784.1"/>
    <property type="match status" value="1"/>
</dbReference>
<dbReference type="GO" id="GO:0003824">
    <property type="term" value="F:catalytic activity"/>
    <property type="evidence" value="ECO:0007669"/>
    <property type="project" value="InterPro"/>
</dbReference>
<evidence type="ECO:0000313" key="7">
    <source>
        <dbReference type="EMBL" id="SFD40741.1"/>
    </source>
</evidence>
<dbReference type="Pfam" id="PF01656">
    <property type="entry name" value="CbiA"/>
    <property type="match status" value="1"/>
</dbReference>
<reference evidence="8" key="1">
    <citation type="submission" date="2016-10" db="EMBL/GenBank/DDBJ databases">
        <authorList>
            <person name="Varghese N."/>
            <person name="Submissions S."/>
        </authorList>
    </citation>
    <scope>NUCLEOTIDE SEQUENCE [LARGE SCALE GENOMIC DNA]</scope>
    <source>
        <strain evidence="8">DSM 22530</strain>
    </source>
</reference>
<comment type="caution">
    <text evidence="4">Lacks conserved residue(s) required for the propagation of feature annotation.</text>
</comment>
<dbReference type="EMBL" id="FOMR01000001">
    <property type="protein sequence ID" value="SFD40741.1"/>
    <property type="molecule type" value="Genomic_DNA"/>
</dbReference>
<dbReference type="Proteomes" id="UP000199474">
    <property type="component" value="Unassembled WGS sequence"/>
</dbReference>
<dbReference type="PANTHER" id="PTHR21343">
    <property type="entry name" value="DETHIOBIOTIN SYNTHETASE"/>
    <property type="match status" value="1"/>
</dbReference>
<keyword evidence="2 4" id="KW-0169">Cobalamin biosynthesis</keyword>
<evidence type="ECO:0000256" key="5">
    <source>
        <dbReference type="SAM" id="MobiDB-lite"/>
    </source>
</evidence>
<protein>
    <recommendedName>
        <fullName evidence="4">Cobyric acid synthase</fullName>
    </recommendedName>
</protein>
<evidence type="ECO:0000256" key="2">
    <source>
        <dbReference type="ARBA" id="ARBA00022573"/>
    </source>
</evidence>
<dbReference type="InterPro" id="IPR002586">
    <property type="entry name" value="CobQ/CobB/MinD/ParA_Nub-bd_dom"/>
</dbReference>
<dbReference type="RefSeq" id="WP_090080100.1">
    <property type="nucleotide sequence ID" value="NZ_FOMR01000001.1"/>
</dbReference>
<dbReference type="OrthoDB" id="9808302at2"/>
<evidence type="ECO:0000313" key="8">
    <source>
        <dbReference type="Proteomes" id="UP000199474"/>
    </source>
</evidence>
<evidence type="ECO:0000256" key="1">
    <source>
        <dbReference type="ARBA" id="ARBA00004953"/>
    </source>
</evidence>
<feature type="region of interest" description="Disordered" evidence="5">
    <location>
        <begin position="232"/>
        <end position="252"/>
    </location>
</feature>
<evidence type="ECO:0000256" key="3">
    <source>
        <dbReference type="ARBA" id="ARBA00022962"/>
    </source>
</evidence>